<evidence type="ECO:0000313" key="9">
    <source>
        <dbReference type="Proteomes" id="UP001497497"/>
    </source>
</evidence>
<evidence type="ECO:0000256" key="4">
    <source>
        <dbReference type="ARBA" id="ARBA00023163"/>
    </source>
</evidence>
<keyword evidence="9" id="KW-1185">Reference proteome</keyword>
<protein>
    <recommendedName>
        <fullName evidence="7">BHLH domain-containing protein</fullName>
    </recommendedName>
</protein>
<dbReference type="PANTHER" id="PTHR15741">
    <property type="entry name" value="BASIC HELIX-LOOP-HELIX ZIP TRANSCRIPTION FACTOR"/>
    <property type="match status" value="1"/>
</dbReference>
<dbReference type="AlphaFoldDB" id="A0AAV2HG02"/>
<feature type="compositionally biased region" description="Low complexity" evidence="6">
    <location>
        <begin position="798"/>
        <end position="811"/>
    </location>
</feature>
<accession>A0AAV2HG02</accession>
<evidence type="ECO:0000256" key="6">
    <source>
        <dbReference type="SAM" id="MobiDB-lite"/>
    </source>
</evidence>
<feature type="compositionally biased region" description="Polar residues" evidence="6">
    <location>
        <begin position="992"/>
        <end position="1003"/>
    </location>
</feature>
<dbReference type="Gene3D" id="4.10.280.10">
    <property type="entry name" value="Helix-loop-helix DNA-binding domain"/>
    <property type="match status" value="1"/>
</dbReference>
<dbReference type="GO" id="GO:0005634">
    <property type="term" value="C:nucleus"/>
    <property type="evidence" value="ECO:0007669"/>
    <property type="project" value="UniProtKB-SubCell"/>
</dbReference>
<dbReference type="InterPro" id="IPR052207">
    <property type="entry name" value="Max-like/E-box_TFs"/>
</dbReference>
<dbReference type="EMBL" id="CAXITT010000125">
    <property type="protein sequence ID" value="CAL1532779.1"/>
    <property type="molecule type" value="Genomic_DNA"/>
</dbReference>
<feature type="compositionally biased region" description="Basic residues" evidence="6">
    <location>
        <begin position="120"/>
        <end position="134"/>
    </location>
</feature>
<dbReference type="Pfam" id="PF00010">
    <property type="entry name" value="HLH"/>
    <property type="match status" value="1"/>
</dbReference>
<feature type="region of interest" description="Disordered" evidence="6">
    <location>
        <begin position="306"/>
        <end position="333"/>
    </location>
</feature>
<proteinExistence type="predicted"/>
<name>A0AAV2HG02_LYMST</name>
<evidence type="ECO:0000313" key="8">
    <source>
        <dbReference type="EMBL" id="CAL1532779.1"/>
    </source>
</evidence>
<feature type="region of interest" description="Disordered" evidence="6">
    <location>
        <begin position="1041"/>
        <end position="1069"/>
    </location>
</feature>
<keyword evidence="2" id="KW-0805">Transcription regulation</keyword>
<keyword evidence="4" id="KW-0804">Transcription</keyword>
<dbReference type="PROSITE" id="PS50888">
    <property type="entry name" value="BHLH"/>
    <property type="match status" value="1"/>
</dbReference>
<dbReference type="Proteomes" id="UP001497497">
    <property type="component" value="Unassembled WGS sequence"/>
</dbReference>
<evidence type="ECO:0000256" key="1">
    <source>
        <dbReference type="ARBA" id="ARBA00004123"/>
    </source>
</evidence>
<feature type="region of interest" description="Disordered" evidence="6">
    <location>
        <begin position="940"/>
        <end position="962"/>
    </location>
</feature>
<evidence type="ECO:0000256" key="5">
    <source>
        <dbReference type="ARBA" id="ARBA00023242"/>
    </source>
</evidence>
<sequence length="1069" mass="117789">MVPLVVSSSKNNNFYNEEFTVKHFNACGETQDRQSSSIEELATHQSSSIEEFATHQSSSIEEFATHLSLYDDHIHFVDRTASVTSRVSEGELEGPIPPSIFFPVSKKDDDVTEPVKVKRKCGRPRNPIPRHKRESHINAEHRRRGKIQNGFRTLKCLVPKYDQSSGRDSKADILFKAVDHCKLLQHDINELSLSMDAVRAEKETLGDDIKNYQKLVPDPNVYDQLASNINDRFEDYVHQRSNEYRTFWAFTFILRPLFESYKTRVSGTSIDDLLRSVSEWTENTLTVANLGDACMTLLREVGSDAAVSRDQGSSVDAQVDSRGASEDLPSKSVMHRAETDAQICSSKNADPLAYNSPVMMTPHVYSPTVASTCSPPVGGIHTYGTHATAHYSPSSVPFSPDHHSINAGDALAMNPGMSSGASDSVCSSLADDSRILSNPSPHLAIQHSEVLPFNSPYTEVQYSHEHDQPLQQQGDYHGSNPGGLDFWQSPQSHYTGYTNQPQPSHYHTDHIVPTTGNFLGVGKGHWSAQSYMAEELDNTPSMYYANLNGVSDRDTKHDSYSSHNAAPPSPLGSSPEQEHRSHLTYQYHRQKSYSLSSTESDGSLLSIGSYSRPAAELFKDQEKYCQLSPSTDGCLSPGSNGQLDSPCAGIERAAQELSFHDAPIGLDHYNKIQSNENNYYTVCVNSGQLAPSLPSYRDTFGSRDLQKNKQSLPNLDAEVPLIASGTKRLKEGAGVTLATNGTKRIKEGSIWQKIRKMGSSSLLAELLAPTKKFGLSLASSRPGDNLTYSKEYPVSECSTTSLSSSSHQTFSDNRPQTPQSIHQFWDNPSDGSFLPFPAQSSKSTNSKHTKPAMTSFDIKMKEQINALPQLASAGHALSDKYSYTQTDHNDYSRLEARILLGEPPFSGLITENHRQRKDEMLLYSQESMASSHHILQNCSFSRDPSFDDSNSKPNRGFPGYDTTSSIMRSAIFGAPDGIPIMSGDTKDGTAPLASSESSGATTLNRKISFEDSFPDQRAQSRVGAFKRVCYWTEDLHGGNGIHLGSPNCGIETSLPRSDNPDRKPVESQG</sequence>
<keyword evidence="3" id="KW-0238">DNA-binding</keyword>
<gene>
    <name evidence="8" type="ORF">GSLYS_00006797001</name>
</gene>
<organism evidence="8 9">
    <name type="scientific">Lymnaea stagnalis</name>
    <name type="common">Great pond snail</name>
    <name type="synonym">Helix stagnalis</name>
    <dbReference type="NCBI Taxonomy" id="6523"/>
    <lineage>
        <taxon>Eukaryota</taxon>
        <taxon>Metazoa</taxon>
        <taxon>Spiralia</taxon>
        <taxon>Lophotrochozoa</taxon>
        <taxon>Mollusca</taxon>
        <taxon>Gastropoda</taxon>
        <taxon>Heterobranchia</taxon>
        <taxon>Euthyneura</taxon>
        <taxon>Panpulmonata</taxon>
        <taxon>Hygrophila</taxon>
        <taxon>Lymnaeoidea</taxon>
        <taxon>Lymnaeidae</taxon>
        <taxon>Lymnaea</taxon>
    </lineage>
</organism>
<comment type="subcellular location">
    <subcellularLocation>
        <location evidence="1">Nucleus</location>
    </subcellularLocation>
</comment>
<keyword evidence="5" id="KW-0539">Nucleus</keyword>
<feature type="domain" description="BHLH" evidence="7">
    <location>
        <begin position="131"/>
        <end position="184"/>
    </location>
</feature>
<feature type="compositionally biased region" description="Polar residues" evidence="6">
    <location>
        <begin position="488"/>
        <end position="505"/>
    </location>
</feature>
<feature type="compositionally biased region" description="Basic and acidic residues" evidence="6">
    <location>
        <begin position="323"/>
        <end position="333"/>
    </location>
</feature>
<feature type="region of interest" description="Disordered" evidence="6">
    <location>
        <begin position="547"/>
        <end position="582"/>
    </location>
</feature>
<dbReference type="SMART" id="SM00353">
    <property type="entry name" value="HLH"/>
    <property type="match status" value="1"/>
</dbReference>
<comment type="caution">
    <text evidence="8">The sequence shown here is derived from an EMBL/GenBank/DDBJ whole genome shotgun (WGS) entry which is preliminary data.</text>
</comment>
<dbReference type="SUPFAM" id="SSF47459">
    <property type="entry name" value="HLH, helix-loop-helix DNA-binding domain"/>
    <property type="match status" value="1"/>
</dbReference>
<dbReference type="CDD" id="cd11405">
    <property type="entry name" value="bHLHzip_MLXIP_like"/>
    <property type="match status" value="1"/>
</dbReference>
<feature type="region of interest" description="Disordered" evidence="6">
    <location>
        <begin position="978"/>
        <end position="1003"/>
    </location>
</feature>
<feature type="compositionally biased region" description="Basic and acidic residues" evidence="6">
    <location>
        <begin position="551"/>
        <end position="560"/>
    </location>
</feature>
<evidence type="ECO:0000259" key="7">
    <source>
        <dbReference type="PROSITE" id="PS50888"/>
    </source>
</evidence>
<feature type="region of interest" description="Disordered" evidence="6">
    <location>
        <begin position="460"/>
        <end position="511"/>
    </location>
</feature>
<feature type="compositionally biased region" description="Basic and acidic residues" evidence="6">
    <location>
        <begin position="1058"/>
        <end position="1069"/>
    </location>
</feature>
<dbReference type="PANTHER" id="PTHR15741:SF37">
    <property type="entry name" value="LD38259P"/>
    <property type="match status" value="1"/>
</dbReference>
<feature type="compositionally biased region" description="Polar residues" evidence="6">
    <location>
        <begin position="812"/>
        <end position="822"/>
    </location>
</feature>
<evidence type="ECO:0000256" key="2">
    <source>
        <dbReference type="ARBA" id="ARBA00023015"/>
    </source>
</evidence>
<feature type="compositionally biased region" description="Polar residues" evidence="6">
    <location>
        <begin position="940"/>
        <end position="953"/>
    </location>
</feature>
<dbReference type="GO" id="GO:0000981">
    <property type="term" value="F:DNA-binding transcription factor activity, RNA polymerase II-specific"/>
    <property type="evidence" value="ECO:0007669"/>
    <property type="project" value="TreeGrafter"/>
</dbReference>
<dbReference type="GO" id="GO:0046983">
    <property type="term" value="F:protein dimerization activity"/>
    <property type="evidence" value="ECO:0007669"/>
    <property type="project" value="InterPro"/>
</dbReference>
<feature type="region of interest" description="Disordered" evidence="6">
    <location>
        <begin position="120"/>
        <end position="142"/>
    </location>
</feature>
<evidence type="ECO:0000256" key="3">
    <source>
        <dbReference type="ARBA" id="ARBA00023125"/>
    </source>
</evidence>
<dbReference type="InterPro" id="IPR036638">
    <property type="entry name" value="HLH_DNA-bd_sf"/>
</dbReference>
<dbReference type="InterPro" id="IPR011598">
    <property type="entry name" value="bHLH_dom"/>
</dbReference>
<reference evidence="8 9" key="1">
    <citation type="submission" date="2024-04" db="EMBL/GenBank/DDBJ databases">
        <authorList>
            <consortium name="Genoscope - CEA"/>
            <person name="William W."/>
        </authorList>
    </citation>
    <scope>NUCLEOTIDE SEQUENCE [LARGE SCALE GENOMIC DNA]</scope>
</reference>
<dbReference type="GO" id="GO:0000978">
    <property type="term" value="F:RNA polymerase II cis-regulatory region sequence-specific DNA binding"/>
    <property type="evidence" value="ECO:0007669"/>
    <property type="project" value="TreeGrafter"/>
</dbReference>
<feature type="region of interest" description="Disordered" evidence="6">
    <location>
        <begin position="798"/>
        <end position="824"/>
    </location>
</feature>